<keyword evidence="2" id="KW-1133">Transmembrane helix</keyword>
<dbReference type="OrthoDB" id="2893947at2759"/>
<dbReference type="Proteomes" id="UP000521943">
    <property type="component" value="Unassembled WGS sequence"/>
</dbReference>
<keyword evidence="4" id="KW-1185">Reference proteome</keyword>
<organism evidence="3 4">
    <name type="scientific">Ephemerocybe angulata</name>
    <dbReference type="NCBI Taxonomy" id="980116"/>
    <lineage>
        <taxon>Eukaryota</taxon>
        <taxon>Fungi</taxon>
        <taxon>Dikarya</taxon>
        <taxon>Basidiomycota</taxon>
        <taxon>Agaricomycotina</taxon>
        <taxon>Agaricomycetes</taxon>
        <taxon>Agaricomycetidae</taxon>
        <taxon>Agaricales</taxon>
        <taxon>Agaricineae</taxon>
        <taxon>Psathyrellaceae</taxon>
        <taxon>Ephemerocybe</taxon>
    </lineage>
</organism>
<feature type="transmembrane region" description="Helical" evidence="2">
    <location>
        <begin position="328"/>
        <end position="350"/>
    </location>
</feature>
<gene>
    <name evidence="3" type="ORF">DFP72DRAFT_841359</name>
</gene>
<feature type="compositionally biased region" description="Basic and acidic residues" evidence="1">
    <location>
        <begin position="265"/>
        <end position="288"/>
    </location>
</feature>
<sequence>MSPSSGCIGLWTGRKGIARRTRVMFHSTGRSARARKEDVQIVSNLKGVRLENSRAQRLREGGSEHSDLDELDAWYDGLSSNSTAMISILVGTGGFVQERLDPCERRGYAGVLRVWIDLRLSRAKPQSSERSCWDGIRTTGVGPFTIPASTKATPVLSLTGEAQGACTDSNKSMFDCSTMGELGKFSGSWGSCLKARAQSSVLAGCGIKGITVDNPLASTVRRRGWRVSEKEKLVKRVPAPQRRAQRGCTRINEYKRSEKRRGDRRARGSRNESEKDQIKKGSTDEEIEAKEGDRVVLGVSSGPVVQTSTARGLHALSYQRGSPKINPILITMSGFAFFHPFILFTIGVILHKERRQEQYREKWKWKTQTNTSNWR</sequence>
<evidence type="ECO:0000313" key="4">
    <source>
        <dbReference type="Proteomes" id="UP000521943"/>
    </source>
</evidence>
<comment type="caution">
    <text evidence="3">The sequence shown here is derived from an EMBL/GenBank/DDBJ whole genome shotgun (WGS) entry which is preliminary data.</text>
</comment>
<keyword evidence="2" id="KW-0472">Membrane</keyword>
<evidence type="ECO:0000256" key="1">
    <source>
        <dbReference type="SAM" id="MobiDB-lite"/>
    </source>
</evidence>
<feature type="region of interest" description="Disordered" evidence="1">
    <location>
        <begin position="255"/>
        <end position="288"/>
    </location>
</feature>
<proteinExistence type="predicted"/>
<reference evidence="3 4" key="1">
    <citation type="submission" date="2020-07" db="EMBL/GenBank/DDBJ databases">
        <title>Comparative genomics of pyrophilous fungi reveals a link between fire events and developmental genes.</title>
        <authorList>
            <consortium name="DOE Joint Genome Institute"/>
            <person name="Steindorff A.S."/>
            <person name="Carver A."/>
            <person name="Calhoun S."/>
            <person name="Stillman K."/>
            <person name="Liu H."/>
            <person name="Lipzen A."/>
            <person name="Pangilinan J."/>
            <person name="Labutti K."/>
            <person name="Bruns T.D."/>
            <person name="Grigoriev I.V."/>
        </authorList>
    </citation>
    <scope>NUCLEOTIDE SEQUENCE [LARGE SCALE GENOMIC DNA]</scope>
    <source>
        <strain evidence="3 4">CBS 144469</strain>
    </source>
</reference>
<dbReference type="EMBL" id="JACGCI010000006">
    <property type="protein sequence ID" value="KAF6763244.1"/>
    <property type="molecule type" value="Genomic_DNA"/>
</dbReference>
<evidence type="ECO:0000313" key="3">
    <source>
        <dbReference type="EMBL" id="KAF6763244.1"/>
    </source>
</evidence>
<dbReference type="AlphaFoldDB" id="A0A8H6IEZ8"/>
<name>A0A8H6IEZ8_9AGAR</name>
<protein>
    <submittedName>
        <fullName evidence="3">Uncharacterized protein</fullName>
    </submittedName>
</protein>
<keyword evidence="2" id="KW-0812">Transmembrane</keyword>
<accession>A0A8H6IEZ8</accession>
<evidence type="ECO:0000256" key="2">
    <source>
        <dbReference type="SAM" id="Phobius"/>
    </source>
</evidence>